<dbReference type="OrthoDB" id="238779at2759"/>
<dbReference type="EMBL" id="NBCO01000002">
    <property type="protein sequence ID" value="ORC93218.1"/>
    <property type="molecule type" value="Genomic_DNA"/>
</dbReference>
<evidence type="ECO:0000313" key="2">
    <source>
        <dbReference type="Proteomes" id="UP000192257"/>
    </source>
</evidence>
<gene>
    <name evidence="1" type="ORF">TM35_000025440</name>
</gene>
<evidence type="ECO:0000313" key="1">
    <source>
        <dbReference type="EMBL" id="ORC93218.1"/>
    </source>
</evidence>
<accession>A0A1X0P8L8</accession>
<reference evidence="1 2" key="1">
    <citation type="submission" date="2017-03" db="EMBL/GenBank/DDBJ databases">
        <title>An alternative strategy for trypanosome survival in the mammalian bloodstream revealed through genome and transcriptome analysis of the ubiquitous bovine parasite Trypanosoma (Megatrypanum) theileri.</title>
        <authorList>
            <person name="Kelly S."/>
            <person name="Ivens A."/>
            <person name="Mott A."/>
            <person name="O'Neill E."/>
            <person name="Emms D."/>
            <person name="Macleod O."/>
            <person name="Voorheis P."/>
            <person name="Matthews J."/>
            <person name="Matthews K."/>
            <person name="Carrington M."/>
        </authorList>
    </citation>
    <scope>NUCLEOTIDE SEQUENCE [LARGE SCALE GENOMIC DNA]</scope>
    <source>
        <strain evidence="1">Edinburgh</strain>
    </source>
</reference>
<dbReference type="AlphaFoldDB" id="A0A1X0P8L8"/>
<proteinExistence type="predicted"/>
<protein>
    <submittedName>
        <fullName evidence="1">Uncharacterized protein</fullName>
    </submittedName>
</protein>
<organism evidence="1 2">
    <name type="scientific">Trypanosoma theileri</name>
    <dbReference type="NCBI Taxonomy" id="67003"/>
    <lineage>
        <taxon>Eukaryota</taxon>
        <taxon>Discoba</taxon>
        <taxon>Euglenozoa</taxon>
        <taxon>Kinetoplastea</taxon>
        <taxon>Metakinetoplastina</taxon>
        <taxon>Trypanosomatida</taxon>
        <taxon>Trypanosomatidae</taxon>
        <taxon>Trypanosoma</taxon>
    </lineage>
</organism>
<dbReference type="RefSeq" id="XP_028887284.1">
    <property type="nucleotide sequence ID" value="XM_029021862.1"/>
</dbReference>
<dbReference type="GeneID" id="39981642"/>
<name>A0A1X0P8L8_9TRYP</name>
<keyword evidence="2" id="KW-1185">Reference proteome</keyword>
<dbReference type="VEuPathDB" id="TriTrypDB:TM35_000025440"/>
<dbReference type="Proteomes" id="UP000192257">
    <property type="component" value="Unassembled WGS sequence"/>
</dbReference>
<sequence length="157" mass="17130">MRFISAKGLMGCNNTKAKNGDFSGSSNRSDGCIAEEFATLAKQNPVAATLLEEWNKFVYSISGASAIIRKEVWADCTNKGLTHRSVDTVGKLFLVYIRNDLTSRGWGGNFDYSVVGVSNQGYLKANATVDSSNSSSRSRESSWEVKVHYLTTAKPSQ</sequence>
<comment type="caution">
    <text evidence="1">The sequence shown here is derived from an EMBL/GenBank/DDBJ whole genome shotgun (WGS) entry which is preliminary data.</text>
</comment>